<dbReference type="PANTHER" id="PTHR10807:SF56">
    <property type="entry name" value="MYOTUBULARIN-RELATED PROTEIN 9"/>
    <property type="match status" value="1"/>
</dbReference>
<comment type="similarity">
    <text evidence="1">Belongs to the protein-tyrosine phosphatase family. Non-receptor class myotubularin subfamily.</text>
</comment>
<dbReference type="GO" id="GO:0010507">
    <property type="term" value="P:negative regulation of autophagy"/>
    <property type="evidence" value="ECO:0007669"/>
    <property type="project" value="TreeGrafter"/>
</dbReference>
<reference evidence="2" key="2">
    <citation type="submission" date="2025-08" db="UniProtKB">
        <authorList>
            <consortium name="Ensembl"/>
        </authorList>
    </citation>
    <scope>IDENTIFICATION</scope>
</reference>
<reference evidence="2" key="3">
    <citation type="submission" date="2025-09" db="UniProtKB">
        <authorList>
            <consortium name="Ensembl"/>
        </authorList>
    </citation>
    <scope>IDENTIFICATION</scope>
</reference>
<proteinExistence type="inferred from homology"/>
<dbReference type="Proteomes" id="UP000694553">
    <property type="component" value="Unassembled WGS sequence"/>
</dbReference>
<dbReference type="GO" id="GO:0005737">
    <property type="term" value="C:cytoplasm"/>
    <property type="evidence" value="ECO:0007669"/>
    <property type="project" value="TreeGrafter"/>
</dbReference>
<dbReference type="Pfam" id="PF06602">
    <property type="entry name" value="Myotub-related"/>
    <property type="match status" value="2"/>
</dbReference>
<dbReference type="GO" id="GO:0019903">
    <property type="term" value="F:protein phosphatase binding"/>
    <property type="evidence" value="ECO:0007669"/>
    <property type="project" value="TreeGrafter"/>
</dbReference>
<accession>A0A8C3DPX6</accession>
<dbReference type="SUPFAM" id="SSF52799">
    <property type="entry name" value="(Phosphotyrosine protein) phosphatases II"/>
    <property type="match status" value="1"/>
</dbReference>
<dbReference type="Ensembl" id="ENSCMUT00000011021.2">
    <property type="protein sequence ID" value="ENSCMUP00000010239.1"/>
    <property type="gene ID" value="ENSCMUG00000006526.2"/>
</dbReference>
<organism evidence="2 3">
    <name type="scientific">Corvus moneduloides</name>
    <name type="common">New Caledonian crow</name>
    <dbReference type="NCBI Taxonomy" id="1196302"/>
    <lineage>
        <taxon>Eukaryota</taxon>
        <taxon>Metazoa</taxon>
        <taxon>Chordata</taxon>
        <taxon>Craniata</taxon>
        <taxon>Vertebrata</taxon>
        <taxon>Euteleostomi</taxon>
        <taxon>Archelosauria</taxon>
        <taxon>Archosauria</taxon>
        <taxon>Dinosauria</taxon>
        <taxon>Saurischia</taxon>
        <taxon>Theropoda</taxon>
        <taxon>Coelurosauria</taxon>
        <taxon>Aves</taxon>
        <taxon>Neognathae</taxon>
        <taxon>Neoaves</taxon>
        <taxon>Telluraves</taxon>
        <taxon>Australaves</taxon>
        <taxon>Passeriformes</taxon>
        <taxon>Corvoidea</taxon>
        <taxon>Corvidae</taxon>
        <taxon>Corvus</taxon>
    </lineage>
</organism>
<evidence type="ECO:0000313" key="2">
    <source>
        <dbReference type="Ensembl" id="ENSCMUP00000010239.1"/>
    </source>
</evidence>
<dbReference type="InterPro" id="IPR010569">
    <property type="entry name" value="Myotubularin-like_Pase_dom"/>
</dbReference>
<reference evidence="3" key="1">
    <citation type="submission" date="2019-10" db="EMBL/GenBank/DDBJ databases">
        <title>Corvus moneduloides (New Caledonian crow) genome, bCorMon1, primary haplotype.</title>
        <authorList>
            <person name="Rutz C."/>
            <person name="Fungtammasan C."/>
            <person name="Mountcastle J."/>
            <person name="Formenti G."/>
            <person name="Chow W."/>
            <person name="Howe K."/>
            <person name="Steele M.P."/>
            <person name="Fernandes J."/>
            <person name="Gilbert M.T.P."/>
            <person name="Fedrigo O."/>
            <person name="Jarvis E.D."/>
            <person name="Gemmell N."/>
        </authorList>
    </citation>
    <scope>NUCLEOTIDE SEQUENCE [LARGE SCALE GENOMIC DNA]</scope>
</reference>
<dbReference type="PROSITE" id="PS51339">
    <property type="entry name" value="PPASE_MYOTUBULARIN"/>
    <property type="match status" value="1"/>
</dbReference>
<evidence type="ECO:0000313" key="3">
    <source>
        <dbReference type="Proteomes" id="UP000694553"/>
    </source>
</evidence>
<dbReference type="GO" id="GO:0046856">
    <property type="term" value="P:phosphatidylinositol dephosphorylation"/>
    <property type="evidence" value="ECO:0007669"/>
    <property type="project" value="TreeGrafter"/>
</dbReference>
<dbReference type="AlphaFoldDB" id="A0A8C3DPX6"/>
<dbReference type="InterPro" id="IPR030564">
    <property type="entry name" value="Myotubularin"/>
</dbReference>
<dbReference type="PANTHER" id="PTHR10807">
    <property type="entry name" value="MYOTUBULARIN-RELATED"/>
    <property type="match status" value="1"/>
</dbReference>
<evidence type="ECO:0000256" key="1">
    <source>
        <dbReference type="ARBA" id="ARBA00007471"/>
    </source>
</evidence>
<sequence>MTMFKPSNRTFRSLTLPGSVTLTYSLFQRPTFEIMEDGWCSFLLEQEFEFLSSMTHKWHLSCISEDFSLCPSYLLVVVVPKAINDEVLHKAAMFHHSSCFPVLSYYHERNGAVMMRSSQPPTSMNGQWCKECKAKKKGFEKAQHPQWMRIHKYRKRFHILQESLIKLVQAGSDKLHNRDGWLCKMQAASGQTRIKELLTAAWAAQGIEREGASVSVHGSEGTDSMSRTTRGFEALAVSEWLQVGHPFLQHCAQPAYSNGEQKWQAPALLLFPYHVQQTHQQLPCSSKFNEQFIIMHCEHAYAPQFGTFPGNSKNERAKLELCPKIMSLGSWLNRSEELGKFQNYLFELWEGVFLWWNRPKFLEKSEEFMINSIAFNKEIQAKVTALRRELAQQNP</sequence>
<dbReference type="InterPro" id="IPR029021">
    <property type="entry name" value="Prot-tyrosine_phosphatase-like"/>
</dbReference>
<name>A0A8C3DPX6_CORMO</name>
<protein>
    <submittedName>
        <fullName evidence="2">Uncharacterized protein</fullName>
    </submittedName>
</protein>
<keyword evidence="3" id="KW-1185">Reference proteome</keyword>